<dbReference type="Gene3D" id="3.40.50.300">
    <property type="entry name" value="P-loop containing nucleotide triphosphate hydrolases"/>
    <property type="match status" value="1"/>
</dbReference>
<reference evidence="2" key="1">
    <citation type="submission" date="2021-01" db="EMBL/GenBank/DDBJ databases">
        <authorList>
            <person name="Corre E."/>
            <person name="Pelletier E."/>
            <person name="Niang G."/>
            <person name="Scheremetjew M."/>
            <person name="Finn R."/>
            <person name="Kale V."/>
            <person name="Holt S."/>
            <person name="Cochrane G."/>
            <person name="Meng A."/>
            <person name="Brown T."/>
            <person name="Cohen L."/>
        </authorList>
    </citation>
    <scope>NUCLEOTIDE SEQUENCE</scope>
    <source>
        <strain evidence="2">CCMP1320</strain>
    </source>
</reference>
<dbReference type="InterPro" id="IPR011990">
    <property type="entry name" value="TPR-like_helical_dom_sf"/>
</dbReference>
<dbReference type="SUPFAM" id="SSF48452">
    <property type="entry name" value="TPR-like"/>
    <property type="match status" value="2"/>
</dbReference>
<proteinExistence type="predicted"/>
<dbReference type="SMART" id="SM00028">
    <property type="entry name" value="TPR"/>
    <property type="match status" value="5"/>
</dbReference>
<feature type="region of interest" description="Disordered" evidence="1">
    <location>
        <begin position="917"/>
        <end position="939"/>
    </location>
</feature>
<protein>
    <recommendedName>
        <fullName evidence="3">AAA+ ATPase domain-containing protein</fullName>
    </recommendedName>
</protein>
<dbReference type="Gene3D" id="1.25.40.10">
    <property type="entry name" value="Tetratricopeptide repeat domain"/>
    <property type="match status" value="2"/>
</dbReference>
<dbReference type="InterPro" id="IPR053137">
    <property type="entry name" value="NLR-like"/>
</dbReference>
<organism evidence="2">
    <name type="scientific">Dunaliella tertiolecta</name>
    <name type="common">Green alga</name>
    <dbReference type="NCBI Taxonomy" id="3047"/>
    <lineage>
        <taxon>Eukaryota</taxon>
        <taxon>Viridiplantae</taxon>
        <taxon>Chlorophyta</taxon>
        <taxon>core chlorophytes</taxon>
        <taxon>Chlorophyceae</taxon>
        <taxon>CS clade</taxon>
        <taxon>Chlamydomonadales</taxon>
        <taxon>Dunaliellaceae</taxon>
        <taxon>Dunaliella</taxon>
    </lineage>
</organism>
<dbReference type="PANTHER" id="PTHR46082">
    <property type="entry name" value="ATP/GTP-BINDING PROTEIN-RELATED"/>
    <property type="match status" value="1"/>
</dbReference>
<dbReference type="EMBL" id="HBIP01030180">
    <property type="protein sequence ID" value="CAE0503229.1"/>
    <property type="molecule type" value="Transcribed_RNA"/>
</dbReference>
<dbReference type="InterPro" id="IPR019734">
    <property type="entry name" value="TPR_rpt"/>
</dbReference>
<name>A0A7S3VSN5_DUNTE</name>
<accession>A0A7S3VSN5</accession>
<dbReference type="PANTHER" id="PTHR46082:SF6">
    <property type="entry name" value="AAA+ ATPASE DOMAIN-CONTAINING PROTEIN-RELATED"/>
    <property type="match status" value="1"/>
</dbReference>
<dbReference type="SUPFAM" id="SSF52540">
    <property type="entry name" value="P-loop containing nucleoside triphosphate hydrolases"/>
    <property type="match status" value="1"/>
</dbReference>
<evidence type="ECO:0000256" key="1">
    <source>
        <dbReference type="SAM" id="MobiDB-lite"/>
    </source>
</evidence>
<evidence type="ECO:0008006" key="3">
    <source>
        <dbReference type="Google" id="ProtNLM"/>
    </source>
</evidence>
<dbReference type="Pfam" id="PF13424">
    <property type="entry name" value="TPR_12"/>
    <property type="match status" value="3"/>
</dbReference>
<gene>
    <name evidence="2" type="ORF">DTER00134_LOCUS18302</name>
</gene>
<dbReference type="InterPro" id="IPR027417">
    <property type="entry name" value="P-loop_NTPase"/>
</dbReference>
<evidence type="ECO:0000313" key="2">
    <source>
        <dbReference type="EMBL" id="CAE0503229.1"/>
    </source>
</evidence>
<sequence length="1966" mass="222210">MFQNKVDSKWVYTFDELLRKFNGGTLPPENKQSTVERKGLQPTYNHTYERGSSDNVISSEKIICDPFLKGFPNDIAGFGDTMSCFGLALWDFQDAEIKSPACPGENLAVPICEGLEEVIVQLQNYRHVSGEQQAEEELRLQQEKQLSQALEKLAKRLLMAASKYFLHTVDWRQSQNVNRIIYSWQKPGGLPDCLQNCSPSRLFRILSLAALKRTANNVRLCEEPNGTRPDVKGNNCFACCALIYACKFFAQKMESEKQMHYSNPLSRQGSKDFDQADFEEFMKTLKEKKEDRERKVDKSAAQAAEARKAKFGSTFEKQAQQLWQRTPFADEKGATTKAFQCWGQIMSRHVDGSRHHEFQAVEHGIKAVMDQLCEGCVELDNKRDWNPTDANSAKLLQQSIDLLERALWEKFGGAERWMLTKEMTPLEGTVDRAVLELVLALISFKRSESNYLYAALVGLDARKLTEALVKKALLNYNQDICQPQLGTFQSQMARLNQLQDHAEVPKLHNLCKAVYKVGCKLSHFTAPEEDKPDAWKKVLERSHNCMAIILQGCPLACFHYQVPDEYIDRLYGQAIAPFDPSKEKEFELFQKKLHDMVPSKEAALEKIVLLDWISSKFERARKVIEHAKAQIPGAELMDDAFGLGELTYTTRLMDRPKKDALLELVRDIFARMRVLAKGYSEGSTWLYQVLRPEHKLYRELFHQLHSLINKLHGLESEGYWDSQEKVRLDQFIKNVVDMQNAQKQNKDILDGIEKDLKEQGYLSDLGLFAMSEEDAVLKMERMFDLMKERLEPLNLQVKAPIAYVRARLQDGCHNDLQHPSLIVLWHQHKDILKEVTGWQYFFRRFPHKLLVDEDIMYEISDMLENRKAIFSQRVNVLNNKPEDDELLKLPEVNKVFPKDSVLKAVVEDQLWAASPGSFGSETEGVKTPESRSQPPAPFNGTGYILGRGKEVETLCQYFSKDTKQRGLLLWGPAGMGKSTLAELVQKRMWEKGLLGDVEKCDMFGVTDYGNMISAICLGLGMSPPKVPAADDVVGRIVDHLNNKSQGKQKLTMLWLDGCEEVLARDGIATAFGDLLAQVCSYENRFRLLLTSRAALPEKSKLHELLRPVEVGPLNIESAKEILLHGDRGGVDDKVVEELAHDLDCIPLRLRIAAGILRAGRTSFQKLRDNVMGWRQGDINGWHDNCTFERESLKLWLTDQDRSLKGQLLLLSMFVASFTSEQAKRILDDSDMHVNCTLQMLYRRKLLQISMESTGMPLWTIHDQVKQSVQSLDFSASERKESRAKFAKCMTEEVVNFARLYTSNRSIAMDMLSVHHANVRAAFHGIERCLCAQAMVADVLLRKWQHLSANFEWMKASVTVTGLLLPVLEQLDHAVKKKFNNDIHSIVSIPVEDGSSNGNGSRRSSCSSGSFHSCNSSSVSSSSSFYTFYSSSSSSSSSIVIEQDGALVLCSQSSILPHGIQSLQKLAWDVRCIRAELLSISGKDKEAYPLFEQIVEDCKTMFGKDALKTLVAKQNLAGCLESMGKYSEAFQLQKETAMGINRKPGEYNEATRTTVMNNQAGSLMVLGKYEEAVPLFREALAMTRACGASYEDTLISIVNLAVCLRHLGSNDEAHELLQEAQEGLKKELHPKHPHTLKCTINLAGTLKDLGKHQEAIKLFQEAMDGCKIELPVNHPITLKCINNWAQCLKSMGNYNEALPLFRQALDVREREDLNHPSTFNSKHNLANCLKSMDNYNEALSLLKEAFDGHKGVLGMDHPYTMDSGNSLADCLVSMGKYDEAVQPLQQALEGTKERPGPKQLVTLEHIRRCVLGLSGSGNHKQAASLSQQALRTWERREHMTGIAEPGKLDAMELMALIFSRCGLYAAAEKQYREFLGESNKQKPGLPWISVMKSAIQMAFYMCKQQGRHVVAVKSLQGLSEKLPSDSEARPILLAHSLECARIGKDMQLAKKLQKKVKLQLDRLWWEE</sequence>